<accession>A0ABZ1TXD4</accession>
<name>A0ABZ1TXD4_9ACTN</name>
<feature type="region of interest" description="Disordered" evidence="1">
    <location>
        <begin position="1"/>
        <end position="24"/>
    </location>
</feature>
<evidence type="ECO:0000313" key="2">
    <source>
        <dbReference type="EMBL" id="WUQ83591.1"/>
    </source>
</evidence>
<dbReference type="Proteomes" id="UP001432222">
    <property type="component" value="Chromosome"/>
</dbReference>
<sequence length="179" mass="19880">MEPKEQTVGEAVSPETGADTVDPRRGAELAARWWKWALSAPAERSPVGDTTGEFADWRQPSDVWFLAGTYGGRVVRRCPIRAGQPVFFPVFNTQRLALGLSSAPWRVETSKAEATLNGVPLRVQEFASRRFLAMGIPRVAWGQWCALDPLAPGQYVLSIKARAGEFWVDTTYHLDAVEY</sequence>
<evidence type="ECO:0000256" key="1">
    <source>
        <dbReference type="SAM" id="MobiDB-lite"/>
    </source>
</evidence>
<evidence type="ECO:0000313" key="3">
    <source>
        <dbReference type="Proteomes" id="UP001432222"/>
    </source>
</evidence>
<proteinExistence type="predicted"/>
<protein>
    <submittedName>
        <fullName evidence="2">Uncharacterized protein</fullName>
    </submittedName>
</protein>
<dbReference type="RefSeq" id="WP_328954609.1">
    <property type="nucleotide sequence ID" value="NZ_CP108110.1"/>
</dbReference>
<gene>
    <name evidence="2" type="ORF">OHA16_11820</name>
</gene>
<keyword evidence="3" id="KW-1185">Reference proteome</keyword>
<reference evidence="2" key="1">
    <citation type="submission" date="2022-10" db="EMBL/GenBank/DDBJ databases">
        <title>The complete genomes of actinobacterial strains from the NBC collection.</title>
        <authorList>
            <person name="Joergensen T.S."/>
            <person name="Alvarez Arevalo M."/>
            <person name="Sterndorff E.B."/>
            <person name="Faurdal D."/>
            <person name="Vuksanovic O."/>
            <person name="Mourched A.-S."/>
            <person name="Charusanti P."/>
            <person name="Shaw S."/>
            <person name="Blin K."/>
            <person name="Weber T."/>
        </authorList>
    </citation>
    <scope>NUCLEOTIDE SEQUENCE</scope>
    <source>
        <strain evidence="2">NBC_00222</strain>
    </source>
</reference>
<organism evidence="2 3">
    <name type="scientific">Kitasatospora purpeofusca</name>
    <dbReference type="NCBI Taxonomy" id="67352"/>
    <lineage>
        <taxon>Bacteria</taxon>
        <taxon>Bacillati</taxon>
        <taxon>Actinomycetota</taxon>
        <taxon>Actinomycetes</taxon>
        <taxon>Kitasatosporales</taxon>
        <taxon>Streptomycetaceae</taxon>
        <taxon>Kitasatospora</taxon>
    </lineage>
</organism>
<dbReference type="EMBL" id="CP108110">
    <property type="protein sequence ID" value="WUQ83591.1"/>
    <property type="molecule type" value="Genomic_DNA"/>
</dbReference>